<name>A0A5S5C7K4_9FLAO</name>
<keyword evidence="2" id="KW-1185">Reference proteome</keyword>
<evidence type="ECO:0000313" key="1">
    <source>
        <dbReference type="EMBL" id="TYP75159.1"/>
    </source>
</evidence>
<protein>
    <recommendedName>
        <fullName evidence="3">Acetyltransferase (GNAT) family protein</fullName>
    </recommendedName>
</protein>
<dbReference type="RefSeq" id="WP_148782156.1">
    <property type="nucleotide sequence ID" value="NZ_VNHU01000003.1"/>
</dbReference>
<dbReference type="EMBL" id="VNHU01000003">
    <property type="protein sequence ID" value="TYP75159.1"/>
    <property type="molecule type" value="Genomic_DNA"/>
</dbReference>
<proteinExistence type="predicted"/>
<accession>A0A5S5C7K4</accession>
<dbReference type="Proteomes" id="UP000324376">
    <property type="component" value="Unassembled WGS sequence"/>
</dbReference>
<sequence length="365" mass="42216">MSENISIKKFTKKDIILAVVDGSFLQNNIDIPFTPAKAAWLVQNSRAEEGDILAVLAYSDHRLISYVALVPDYIQDANGNTAKVSWCNRWWIAHDYKDSILATYTMTEALKSVGNQVVIKFLGKEVEGYYQKQPFATFAERYRYYFIFSLDTDLVIMKFPMLKKFRTMLSWVDSFSKSVTAFINSRKIKETIEPLKYNYISRLDNELWSALAPYLTKDLVPKTKELINWQISNSQYQRTPVANKYPYHCLIASAANQIFNLSFTVKNKNRFLGFISVLVRNKEYNVKYFIPFDGCFEECFGALIENFYSVGTSMLYTENEMLAAAIKERLTTTFIDERKLYALKHNQVALDLSPVVVQDHDGHYL</sequence>
<dbReference type="OrthoDB" id="1155965at2"/>
<reference evidence="1 2" key="1">
    <citation type="submission" date="2019-07" db="EMBL/GenBank/DDBJ databases">
        <title>Genomic Encyclopedia of Archaeal and Bacterial Type Strains, Phase II (KMG-II): from individual species to whole genera.</title>
        <authorList>
            <person name="Goeker M."/>
        </authorList>
    </citation>
    <scope>NUCLEOTIDE SEQUENCE [LARGE SCALE GENOMIC DNA]</scope>
    <source>
        <strain evidence="1 2">DSM 17527</strain>
    </source>
</reference>
<evidence type="ECO:0008006" key="3">
    <source>
        <dbReference type="Google" id="ProtNLM"/>
    </source>
</evidence>
<gene>
    <name evidence="1" type="ORF">BD809_103223</name>
</gene>
<evidence type="ECO:0000313" key="2">
    <source>
        <dbReference type="Proteomes" id="UP000324376"/>
    </source>
</evidence>
<dbReference type="AlphaFoldDB" id="A0A5S5C7K4"/>
<comment type="caution">
    <text evidence="1">The sequence shown here is derived from an EMBL/GenBank/DDBJ whole genome shotgun (WGS) entry which is preliminary data.</text>
</comment>
<organism evidence="1 2">
    <name type="scientific">Aquimarina intermedia</name>
    <dbReference type="NCBI Taxonomy" id="350814"/>
    <lineage>
        <taxon>Bacteria</taxon>
        <taxon>Pseudomonadati</taxon>
        <taxon>Bacteroidota</taxon>
        <taxon>Flavobacteriia</taxon>
        <taxon>Flavobacteriales</taxon>
        <taxon>Flavobacteriaceae</taxon>
        <taxon>Aquimarina</taxon>
    </lineage>
</organism>